<evidence type="ECO:0000313" key="2">
    <source>
        <dbReference type="EMBL" id="PVD36422.1"/>
    </source>
</evidence>
<dbReference type="EMBL" id="PZQS01000002">
    <property type="protein sequence ID" value="PVD36422.1"/>
    <property type="molecule type" value="Genomic_DNA"/>
</dbReference>
<gene>
    <name evidence="2" type="ORF">C0Q70_03405</name>
</gene>
<dbReference type="OrthoDB" id="10025340at2759"/>
<feature type="domain" description="Reverse transcriptase" evidence="1">
    <location>
        <begin position="202"/>
        <end position="313"/>
    </location>
</feature>
<evidence type="ECO:0000313" key="3">
    <source>
        <dbReference type="Proteomes" id="UP000245119"/>
    </source>
</evidence>
<dbReference type="SUPFAM" id="SSF56672">
    <property type="entry name" value="DNA/RNA polymerases"/>
    <property type="match status" value="1"/>
</dbReference>
<dbReference type="Pfam" id="PF00078">
    <property type="entry name" value="RVT_1"/>
    <property type="match status" value="1"/>
</dbReference>
<dbReference type="PANTHER" id="PTHR37984:SF5">
    <property type="entry name" value="PROTEIN NYNRIN-LIKE"/>
    <property type="match status" value="1"/>
</dbReference>
<dbReference type="PANTHER" id="PTHR37984">
    <property type="entry name" value="PROTEIN CBG26694"/>
    <property type="match status" value="1"/>
</dbReference>
<dbReference type="InterPro" id="IPR000477">
    <property type="entry name" value="RT_dom"/>
</dbReference>
<accession>A0A2T7PSM3</accession>
<organism evidence="2 3">
    <name type="scientific">Pomacea canaliculata</name>
    <name type="common">Golden apple snail</name>
    <dbReference type="NCBI Taxonomy" id="400727"/>
    <lineage>
        <taxon>Eukaryota</taxon>
        <taxon>Metazoa</taxon>
        <taxon>Spiralia</taxon>
        <taxon>Lophotrochozoa</taxon>
        <taxon>Mollusca</taxon>
        <taxon>Gastropoda</taxon>
        <taxon>Caenogastropoda</taxon>
        <taxon>Architaenioglossa</taxon>
        <taxon>Ampullarioidea</taxon>
        <taxon>Ampullariidae</taxon>
        <taxon>Pomacea</taxon>
    </lineage>
</organism>
<reference evidence="2 3" key="1">
    <citation type="submission" date="2018-04" db="EMBL/GenBank/DDBJ databases">
        <title>The genome of golden apple snail Pomacea canaliculata provides insight into stress tolerance and invasive adaptation.</title>
        <authorList>
            <person name="Liu C."/>
            <person name="Liu B."/>
            <person name="Ren Y."/>
            <person name="Zhang Y."/>
            <person name="Wang H."/>
            <person name="Li S."/>
            <person name="Jiang F."/>
            <person name="Yin L."/>
            <person name="Zhang G."/>
            <person name="Qian W."/>
            <person name="Fan W."/>
        </authorList>
    </citation>
    <scope>NUCLEOTIDE SEQUENCE [LARGE SCALE GENOMIC DNA]</scope>
    <source>
        <strain evidence="2">SZHN2017</strain>
        <tissue evidence="2">Muscle</tissue>
    </source>
</reference>
<dbReference type="STRING" id="400727.A0A2T7PSM3"/>
<comment type="caution">
    <text evidence="2">The sequence shown here is derived from an EMBL/GenBank/DDBJ whole genome shotgun (WGS) entry which is preliminary data.</text>
</comment>
<dbReference type="AlphaFoldDB" id="A0A2T7PSM3"/>
<dbReference type="PROSITE" id="PS50878">
    <property type="entry name" value="RT_POL"/>
    <property type="match status" value="1"/>
</dbReference>
<dbReference type="InterPro" id="IPR043128">
    <property type="entry name" value="Rev_trsase/Diguanyl_cyclase"/>
</dbReference>
<dbReference type="CDD" id="cd01647">
    <property type="entry name" value="RT_LTR"/>
    <property type="match status" value="1"/>
</dbReference>
<name>A0A2T7PSM3_POMCA</name>
<dbReference type="Proteomes" id="UP000245119">
    <property type="component" value="Linkage Group LG2"/>
</dbReference>
<dbReference type="Gene3D" id="3.30.70.270">
    <property type="match status" value="1"/>
</dbReference>
<keyword evidence="3" id="KW-1185">Reference proteome</keyword>
<dbReference type="Gene3D" id="3.10.10.10">
    <property type="entry name" value="HIV Type 1 Reverse Transcriptase, subunit A, domain 1"/>
    <property type="match status" value="1"/>
</dbReference>
<sequence length="313" mass="35969">MVRCAQDAVQATSKRNRDYKFRQAGVRSFKEGSQVLVLLPSANNKMLFKWRGPFTVRKRINMYDYLIETSEGVQKLFHINLLREYITRTPPPSVQQGLIGIIAGECSTEDSDVEKVIIKCMPTVRTEDFNQVRINPALSTPQKDEVYKVLRKHEQMLTDLPGLADFQDHSITLTDNVIVNIKQYPLPFTSERIVKEEVEKMLALGIIEQSSSPFASPVVIVRKKDGSTRFCIDFRELNKVTRFDAEPIPDVELLFSQLQGKNYFTKIDLAKGYWQIPMAEKDKEKTAFQTPLGLFHFTRMHSGCQRPPARLHE</sequence>
<evidence type="ECO:0000259" key="1">
    <source>
        <dbReference type="PROSITE" id="PS50878"/>
    </source>
</evidence>
<protein>
    <recommendedName>
        <fullName evidence="1">Reverse transcriptase domain-containing protein</fullName>
    </recommendedName>
</protein>
<dbReference type="InterPro" id="IPR050951">
    <property type="entry name" value="Retrovirus_Pol_polyprotein"/>
</dbReference>
<proteinExistence type="predicted"/>
<dbReference type="InterPro" id="IPR043502">
    <property type="entry name" value="DNA/RNA_pol_sf"/>
</dbReference>